<dbReference type="CDD" id="cd00130">
    <property type="entry name" value="PAS"/>
    <property type="match status" value="2"/>
</dbReference>
<dbReference type="SUPFAM" id="SSF55785">
    <property type="entry name" value="PYP-like sensor domain (PAS domain)"/>
    <property type="match status" value="2"/>
</dbReference>
<dbReference type="InterPro" id="IPR052016">
    <property type="entry name" value="Bact_Sigma-Reg"/>
</dbReference>
<dbReference type="PANTHER" id="PTHR43156:SF2">
    <property type="entry name" value="STAGE II SPORULATION PROTEIN E"/>
    <property type="match status" value="1"/>
</dbReference>
<protein>
    <submittedName>
        <fullName evidence="4">SpoIIE family protein phosphatase</fullName>
    </submittedName>
</protein>
<dbReference type="InterPro" id="IPR001932">
    <property type="entry name" value="PPM-type_phosphatase-like_dom"/>
</dbReference>
<evidence type="ECO:0000256" key="1">
    <source>
        <dbReference type="ARBA" id="ARBA00022801"/>
    </source>
</evidence>
<comment type="caution">
    <text evidence="4">The sequence shown here is derived from an EMBL/GenBank/DDBJ whole genome shotgun (WGS) entry which is preliminary data.</text>
</comment>
<sequence>MERETDERRLLHALSLTVLATDGLGVIAFANDAASELFGRSPEELVGTHVLDVVALGPGEAPALPNVLEGIRWQGDVVVGRADGEDRVAAATVNPILDTDGGVVGAIAVLEDMTEIRRTEAEAAASELRLRLAHAAAELGTWHWNLLDGTNVWDAQMHHIYGLQPGGFDGTWDAWVGSIHPDDREEAIAVVQRAMEERATYVLRNRIVRPDGKPRWIEAHGKVLVDAEGNPAGTIGCVQDVTARIRLEQRQEDAAARALLLQQVTADFSQALTPDQVSAVLADSLERVRALIGDGPELDVDRSLSQENAQLLDTLTTQHAIAAERAELFRRTTAISEELQFSLAASPLPTLERFEIAAFYAPGGDDLEHVGGDWYDAVGTSNGGVVLVVGDVMGRGVRAATTMIHVRAGIRGLLTVEPSPAALLEAADEMMVRDAPEQFVTATAVLVDPVEGTLELSSAGHVPLVLVRPDGTADVISLGSGLPLGVQPRLRRTSEQVTLEPGCIALLITDGVVESRGHDIDEGVERLRRRAAELVDRPLAELVAEVAALADERLHDDVTVLAARLR</sequence>
<feature type="domain" description="PAC" evidence="3">
    <location>
        <begin position="73"/>
        <end position="125"/>
    </location>
</feature>
<dbReference type="Pfam" id="PF08448">
    <property type="entry name" value="PAS_4"/>
    <property type="match status" value="1"/>
</dbReference>
<dbReference type="InterPro" id="IPR036457">
    <property type="entry name" value="PPM-type-like_dom_sf"/>
</dbReference>
<dbReference type="SMART" id="SM00091">
    <property type="entry name" value="PAS"/>
    <property type="match status" value="2"/>
</dbReference>
<dbReference type="SMART" id="SM00086">
    <property type="entry name" value="PAC"/>
    <property type="match status" value="2"/>
</dbReference>
<dbReference type="Pfam" id="PF07228">
    <property type="entry name" value="SpoIIE"/>
    <property type="match status" value="1"/>
</dbReference>
<dbReference type="InterPro" id="IPR013655">
    <property type="entry name" value="PAS_fold_3"/>
</dbReference>
<dbReference type="Gene3D" id="3.30.450.20">
    <property type="entry name" value="PAS domain"/>
    <property type="match status" value="2"/>
</dbReference>
<evidence type="ECO:0000259" key="2">
    <source>
        <dbReference type="PROSITE" id="PS50112"/>
    </source>
</evidence>
<dbReference type="NCBIfam" id="TIGR00229">
    <property type="entry name" value="sensory_box"/>
    <property type="match status" value="2"/>
</dbReference>
<proteinExistence type="predicted"/>
<dbReference type="InterPro" id="IPR035965">
    <property type="entry name" value="PAS-like_dom_sf"/>
</dbReference>
<dbReference type="PROSITE" id="PS50112">
    <property type="entry name" value="PAS"/>
    <property type="match status" value="1"/>
</dbReference>
<evidence type="ECO:0000259" key="3">
    <source>
        <dbReference type="PROSITE" id="PS50113"/>
    </source>
</evidence>
<dbReference type="RefSeq" id="WP_379157364.1">
    <property type="nucleotide sequence ID" value="NZ_JBHSRJ010000008.1"/>
</dbReference>
<dbReference type="Gene3D" id="2.10.70.100">
    <property type="match status" value="1"/>
</dbReference>
<accession>A0ABW1LP79</accession>
<name>A0ABW1LP79_9ACTN</name>
<feature type="domain" description="PAS" evidence="2">
    <location>
        <begin position="3"/>
        <end position="54"/>
    </location>
</feature>
<dbReference type="Gene3D" id="3.60.40.10">
    <property type="entry name" value="PPM-type phosphatase domain"/>
    <property type="match status" value="1"/>
</dbReference>
<dbReference type="SMART" id="SM00331">
    <property type="entry name" value="PP2C_SIG"/>
    <property type="match status" value="1"/>
</dbReference>
<evidence type="ECO:0000313" key="5">
    <source>
        <dbReference type="Proteomes" id="UP001596135"/>
    </source>
</evidence>
<dbReference type="SUPFAM" id="SSF81606">
    <property type="entry name" value="PP2C-like"/>
    <property type="match status" value="1"/>
</dbReference>
<dbReference type="Proteomes" id="UP001596135">
    <property type="component" value="Unassembled WGS sequence"/>
</dbReference>
<feature type="domain" description="PAC" evidence="3">
    <location>
        <begin position="201"/>
        <end position="253"/>
    </location>
</feature>
<dbReference type="InterPro" id="IPR013656">
    <property type="entry name" value="PAS_4"/>
</dbReference>
<keyword evidence="1" id="KW-0378">Hydrolase</keyword>
<dbReference type="InterPro" id="IPR001610">
    <property type="entry name" value="PAC"/>
</dbReference>
<evidence type="ECO:0000313" key="4">
    <source>
        <dbReference type="EMBL" id="MFC6044987.1"/>
    </source>
</evidence>
<dbReference type="PANTHER" id="PTHR43156">
    <property type="entry name" value="STAGE II SPORULATION PROTEIN E-RELATED"/>
    <property type="match status" value="1"/>
</dbReference>
<gene>
    <name evidence="4" type="ORF">ACFPYL_17990</name>
</gene>
<reference evidence="5" key="1">
    <citation type="journal article" date="2019" name="Int. J. Syst. Evol. Microbiol.">
        <title>The Global Catalogue of Microorganisms (GCM) 10K type strain sequencing project: providing services to taxonomists for standard genome sequencing and annotation.</title>
        <authorList>
            <consortium name="The Broad Institute Genomics Platform"/>
            <consortium name="The Broad Institute Genome Sequencing Center for Infectious Disease"/>
            <person name="Wu L."/>
            <person name="Ma J."/>
        </authorList>
    </citation>
    <scope>NUCLEOTIDE SEQUENCE [LARGE SCALE GENOMIC DNA]</scope>
    <source>
        <strain evidence="5">CCUG 54522</strain>
    </source>
</reference>
<dbReference type="InterPro" id="IPR000700">
    <property type="entry name" value="PAS-assoc_C"/>
</dbReference>
<organism evidence="4 5">
    <name type="scientific">Nocardioides hankookensis</name>
    <dbReference type="NCBI Taxonomy" id="443157"/>
    <lineage>
        <taxon>Bacteria</taxon>
        <taxon>Bacillati</taxon>
        <taxon>Actinomycetota</taxon>
        <taxon>Actinomycetes</taxon>
        <taxon>Propionibacteriales</taxon>
        <taxon>Nocardioidaceae</taxon>
        <taxon>Nocardioides</taxon>
    </lineage>
</organism>
<keyword evidence="5" id="KW-1185">Reference proteome</keyword>
<dbReference type="PROSITE" id="PS50113">
    <property type="entry name" value="PAC"/>
    <property type="match status" value="2"/>
</dbReference>
<dbReference type="InterPro" id="IPR000014">
    <property type="entry name" value="PAS"/>
</dbReference>
<dbReference type="Pfam" id="PF08447">
    <property type="entry name" value="PAS_3"/>
    <property type="match status" value="1"/>
</dbReference>
<dbReference type="EMBL" id="JBHSRJ010000008">
    <property type="protein sequence ID" value="MFC6044987.1"/>
    <property type="molecule type" value="Genomic_DNA"/>
</dbReference>